<dbReference type="InterPro" id="IPR033939">
    <property type="entry name" value="BCAT_family"/>
</dbReference>
<evidence type="ECO:0000256" key="16">
    <source>
        <dbReference type="PIRSR" id="PIRSR006468-1"/>
    </source>
</evidence>
<dbReference type="NCBIfam" id="TIGR01123">
    <property type="entry name" value="ilvE_II"/>
    <property type="match status" value="1"/>
</dbReference>
<dbReference type="InterPro" id="IPR005786">
    <property type="entry name" value="B_amino_transII"/>
</dbReference>
<dbReference type="UniPathway" id="UPA00048">
    <property type="reaction ID" value="UER00073"/>
</dbReference>
<dbReference type="InterPro" id="IPR043132">
    <property type="entry name" value="BCAT-like_C"/>
</dbReference>
<accession>A0A7C9FQP2</accession>
<organism evidence="17 18">
    <name type="scientific">Salmonirosea aquatica</name>
    <dbReference type="NCBI Taxonomy" id="2654236"/>
    <lineage>
        <taxon>Bacteria</taxon>
        <taxon>Pseudomonadati</taxon>
        <taxon>Bacteroidota</taxon>
        <taxon>Cytophagia</taxon>
        <taxon>Cytophagales</taxon>
        <taxon>Spirosomataceae</taxon>
        <taxon>Salmonirosea</taxon>
    </lineage>
</organism>
<comment type="function">
    <text evidence="2">Acts on leucine, isoleucine and valine.</text>
</comment>
<dbReference type="PIRSF" id="PIRSF006468">
    <property type="entry name" value="BCAT1"/>
    <property type="match status" value="1"/>
</dbReference>
<evidence type="ECO:0000256" key="6">
    <source>
        <dbReference type="ARBA" id="ARBA00009320"/>
    </source>
</evidence>
<dbReference type="EMBL" id="WHLY01000002">
    <property type="protein sequence ID" value="MPR35069.1"/>
    <property type="molecule type" value="Genomic_DNA"/>
</dbReference>
<comment type="pathway">
    <text evidence="5">Amino-acid biosynthesis; L-leucine biosynthesis; L-leucine from 3-methyl-2-oxobutanoate: step 4/4.</text>
</comment>
<comment type="pathway">
    <text evidence="3">Amino-acid biosynthesis; L-isoleucine biosynthesis; L-isoleucine from 2-oxobutanoate: step 4/4.</text>
</comment>
<evidence type="ECO:0000256" key="15">
    <source>
        <dbReference type="ARBA" id="ARBA00049229"/>
    </source>
</evidence>
<dbReference type="InterPro" id="IPR043131">
    <property type="entry name" value="BCAT-like_N"/>
</dbReference>
<dbReference type="Gene3D" id="3.30.470.10">
    <property type="match status" value="1"/>
</dbReference>
<evidence type="ECO:0000256" key="14">
    <source>
        <dbReference type="ARBA" id="ARBA00048798"/>
    </source>
</evidence>
<dbReference type="GO" id="GO:0009099">
    <property type="term" value="P:L-valine biosynthetic process"/>
    <property type="evidence" value="ECO:0007669"/>
    <property type="project" value="UniProtKB-UniPathway"/>
</dbReference>
<comment type="caution">
    <text evidence="17">The sequence shown here is derived from an EMBL/GenBank/DDBJ whole genome shotgun (WGS) entry which is preliminary data.</text>
</comment>
<keyword evidence="12" id="KW-0100">Branched-chain amino acid biosynthesis</keyword>
<dbReference type="InterPro" id="IPR036038">
    <property type="entry name" value="Aminotransferase-like"/>
</dbReference>
<evidence type="ECO:0000256" key="10">
    <source>
        <dbReference type="ARBA" id="ARBA00022679"/>
    </source>
</evidence>
<dbReference type="EC" id="2.6.1.42" evidence="7"/>
<dbReference type="GO" id="GO:0004084">
    <property type="term" value="F:branched-chain-amino-acid transaminase activity"/>
    <property type="evidence" value="ECO:0007669"/>
    <property type="project" value="UniProtKB-EC"/>
</dbReference>
<evidence type="ECO:0000256" key="12">
    <source>
        <dbReference type="ARBA" id="ARBA00023304"/>
    </source>
</evidence>
<dbReference type="PANTHER" id="PTHR11825">
    <property type="entry name" value="SUBGROUP IIII AMINOTRANSFERASE"/>
    <property type="match status" value="1"/>
</dbReference>
<keyword evidence="11" id="KW-0663">Pyridoxal phosphate</keyword>
<dbReference type="Proteomes" id="UP000479293">
    <property type="component" value="Unassembled WGS sequence"/>
</dbReference>
<dbReference type="SUPFAM" id="SSF56752">
    <property type="entry name" value="D-aminoacid aminotransferase-like PLP-dependent enzymes"/>
    <property type="match status" value="1"/>
</dbReference>
<evidence type="ECO:0000313" key="18">
    <source>
        <dbReference type="Proteomes" id="UP000479293"/>
    </source>
</evidence>
<evidence type="ECO:0000256" key="9">
    <source>
        <dbReference type="ARBA" id="ARBA00022605"/>
    </source>
</evidence>
<comment type="cofactor">
    <cofactor evidence="1">
        <name>pyridoxal 5'-phosphate</name>
        <dbReference type="ChEBI" id="CHEBI:597326"/>
    </cofactor>
</comment>
<evidence type="ECO:0000256" key="13">
    <source>
        <dbReference type="ARBA" id="ARBA00048212"/>
    </source>
</evidence>
<dbReference type="CDD" id="cd01557">
    <property type="entry name" value="BCAT_beta_family"/>
    <property type="match status" value="1"/>
</dbReference>
<comment type="similarity">
    <text evidence="6">Belongs to the class-IV pyridoxal-phosphate-dependent aminotransferase family.</text>
</comment>
<feature type="modified residue" description="N6-(pyridoxal phosphate)lysine" evidence="16">
    <location>
        <position position="196"/>
    </location>
</feature>
<proteinExistence type="inferred from homology"/>
<comment type="catalytic activity">
    <reaction evidence="13">
        <text>L-valine + 2-oxoglutarate = 3-methyl-2-oxobutanoate + L-glutamate</text>
        <dbReference type="Rhea" id="RHEA:24813"/>
        <dbReference type="ChEBI" id="CHEBI:11851"/>
        <dbReference type="ChEBI" id="CHEBI:16810"/>
        <dbReference type="ChEBI" id="CHEBI:29985"/>
        <dbReference type="ChEBI" id="CHEBI:57762"/>
        <dbReference type="EC" id="2.6.1.42"/>
    </reaction>
</comment>
<evidence type="ECO:0000256" key="4">
    <source>
        <dbReference type="ARBA" id="ARBA00004931"/>
    </source>
</evidence>
<dbReference type="InterPro" id="IPR001544">
    <property type="entry name" value="Aminotrans_IV"/>
</dbReference>
<evidence type="ECO:0000256" key="3">
    <source>
        <dbReference type="ARBA" id="ARBA00004824"/>
    </source>
</evidence>
<dbReference type="GO" id="GO:0009098">
    <property type="term" value="P:L-leucine biosynthetic process"/>
    <property type="evidence" value="ECO:0007669"/>
    <property type="project" value="UniProtKB-UniPathway"/>
</dbReference>
<dbReference type="UniPathway" id="UPA00049">
    <property type="reaction ID" value="UER00062"/>
</dbReference>
<evidence type="ECO:0000256" key="2">
    <source>
        <dbReference type="ARBA" id="ARBA00003109"/>
    </source>
</evidence>
<comment type="catalytic activity">
    <reaction evidence="14">
        <text>L-isoleucine + 2-oxoglutarate = (S)-3-methyl-2-oxopentanoate + L-glutamate</text>
        <dbReference type="Rhea" id="RHEA:24801"/>
        <dbReference type="ChEBI" id="CHEBI:16810"/>
        <dbReference type="ChEBI" id="CHEBI:29985"/>
        <dbReference type="ChEBI" id="CHEBI:35146"/>
        <dbReference type="ChEBI" id="CHEBI:58045"/>
        <dbReference type="EC" id="2.6.1.42"/>
    </reaction>
</comment>
<evidence type="ECO:0000256" key="11">
    <source>
        <dbReference type="ARBA" id="ARBA00022898"/>
    </source>
</evidence>
<reference evidence="17 18" key="1">
    <citation type="submission" date="2019-10" db="EMBL/GenBank/DDBJ databases">
        <title>Draft Genome Sequence of Cytophagaceae sp. SJW1-29.</title>
        <authorList>
            <person name="Choi A."/>
        </authorList>
    </citation>
    <scope>NUCLEOTIDE SEQUENCE [LARGE SCALE GENOMIC DNA]</scope>
    <source>
        <strain evidence="17 18">SJW1-29</strain>
    </source>
</reference>
<dbReference type="RefSeq" id="WP_152761807.1">
    <property type="nucleotide sequence ID" value="NZ_WHLY01000002.1"/>
</dbReference>
<dbReference type="Gene3D" id="3.20.10.10">
    <property type="entry name" value="D-amino Acid Aminotransferase, subunit A, domain 2"/>
    <property type="match status" value="1"/>
</dbReference>
<dbReference type="AlphaFoldDB" id="A0A7C9FQP2"/>
<evidence type="ECO:0000256" key="5">
    <source>
        <dbReference type="ARBA" id="ARBA00005072"/>
    </source>
</evidence>
<evidence type="ECO:0000256" key="8">
    <source>
        <dbReference type="ARBA" id="ARBA00022576"/>
    </source>
</evidence>
<name>A0A7C9FQP2_9BACT</name>
<comment type="catalytic activity">
    <reaction evidence="15">
        <text>L-leucine + 2-oxoglutarate = 4-methyl-2-oxopentanoate + L-glutamate</text>
        <dbReference type="Rhea" id="RHEA:18321"/>
        <dbReference type="ChEBI" id="CHEBI:16810"/>
        <dbReference type="ChEBI" id="CHEBI:17865"/>
        <dbReference type="ChEBI" id="CHEBI:29985"/>
        <dbReference type="ChEBI" id="CHEBI:57427"/>
        <dbReference type="EC" id="2.6.1.42"/>
    </reaction>
</comment>
<gene>
    <name evidence="17" type="ORF">GBK04_17345</name>
</gene>
<dbReference type="Pfam" id="PF01063">
    <property type="entry name" value="Aminotran_4"/>
    <property type="match status" value="1"/>
</dbReference>
<keyword evidence="8 17" id="KW-0032">Aminotransferase</keyword>
<evidence type="ECO:0000313" key="17">
    <source>
        <dbReference type="EMBL" id="MPR35069.1"/>
    </source>
</evidence>
<dbReference type="UniPathway" id="UPA00047">
    <property type="reaction ID" value="UER00058"/>
</dbReference>
<keyword evidence="9" id="KW-0028">Amino-acid biosynthesis</keyword>
<keyword evidence="10 17" id="KW-0808">Transferase</keyword>
<evidence type="ECO:0000256" key="1">
    <source>
        <dbReference type="ARBA" id="ARBA00001933"/>
    </source>
</evidence>
<sequence>MTADTLQIDIQPTTKSRLQEVDFNNLVFGRNISDHMFIAEYRDGEWQDARIVPYGDLSLSPVTAALHYGQAIFEGMKAYKNEEGEVLLFRPTDNWKRMNHSAERMCMATIPEELFMSGLTELLRLDADWVPSQPGTSLYVRPYMFATDAYLGVRPSDTYYFVIFTCPVGKYYANPPKVKVETQYIRAAEGGVGAAKCAGNYAASLYPTKLAQQQGYDQLIWTDAREHTFVEESGTMNVMFVMDGKLVTPAVNDTILNGITRKSIVEIARHWGMVVEERKVDIKEVIQALKEGRLEAAFGAGTAVVVSPFAVIGYEGIDYELPAVKDDSFVARVSRYLTDIRTGKEEDIFGWTLKV</sequence>
<comment type="pathway">
    <text evidence="4">Amino-acid biosynthesis; L-valine biosynthesis; L-valine from pyruvate: step 4/4.</text>
</comment>
<dbReference type="GO" id="GO:0009097">
    <property type="term" value="P:isoleucine biosynthetic process"/>
    <property type="evidence" value="ECO:0007669"/>
    <property type="project" value="UniProtKB-UniPathway"/>
</dbReference>
<dbReference type="NCBIfam" id="NF009897">
    <property type="entry name" value="PRK13357.1"/>
    <property type="match status" value="1"/>
</dbReference>
<protein>
    <recommendedName>
        <fullName evidence="7">branched-chain-amino-acid transaminase</fullName>
        <ecNumber evidence="7">2.6.1.42</ecNumber>
    </recommendedName>
</protein>
<keyword evidence="18" id="KW-1185">Reference proteome</keyword>
<evidence type="ECO:0000256" key="7">
    <source>
        <dbReference type="ARBA" id="ARBA00013053"/>
    </source>
</evidence>
<dbReference type="PANTHER" id="PTHR11825:SF44">
    <property type="entry name" value="BRANCHED-CHAIN-AMINO-ACID AMINOTRANSFERASE"/>
    <property type="match status" value="1"/>
</dbReference>